<comment type="pathway">
    <text evidence="1">Amino-acid degradation; L-lysine degradation via saccharopine pathway; glutaryl-CoA from L-lysine: step 1/6.</text>
</comment>
<dbReference type="Pfam" id="PF03435">
    <property type="entry name" value="Sacchrp_dh_NADP"/>
    <property type="match status" value="1"/>
</dbReference>
<dbReference type="PANTHER" id="PTHR11133:SF22">
    <property type="entry name" value="ALPHA-AMINOADIPIC SEMIALDEHYDE SYNTHASE, MITOCHONDRIAL"/>
    <property type="match status" value="1"/>
</dbReference>
<keyword evidence="8" id="KW-0472">Membrane</keyword>
<dbReference type="AlphaFoldDB" id="A0A371HX12"/>
<feature type="non-terminal residue" evidence="11">
    <location>
        <position position="1"/>
    </location>
</feature>
<dbReference type="STRING" id="157652.A0A371HX12"/>
<dbReference type="InterPro" id="IPR051168">
    <property type="entry name" value="AASS"/>
</dbReference>
<feature type="domain" description="Alanine dehydrogenase/pyridine nucleotide transhydrogenase NAD(H)-binding" evidence="9">
    <location>
        <begin position="209"/>
        <end position="406"/>
    </location>
</feature>
<comment type="similarity">
    <text evidence="7">In the C-terminal section; belongs to the saccharopine dehydrogenase family.</text>
</comment>
<evidence type="ECO:0000256" key="6">
    <source>
        <dbReference type="ARBA" id="ARBA00023268"/>
    </source>
</evidence>
<evidence type="ECO:0000256" key="2">
    <source>
        <dbReference type="ARBA" id="ARBA00004720"/>
    </source>
</evidence>
<reference evidence="11" key="1">
    <citation type="submission" date="2018-05" db="EMBL/GenBank/DDBJ databases">
        <title>Draft genome of Mucuna pruriens seed.</title>
        <authorList>
            <person name="Nnadi N.E."/>
            <person name="Vos R."/>
            <person name="Hasami M.H."/>
            <person name="Devisetty U.K."/>
            <person name="Aguiy J.C."/>
        </authorList>
    </citation>
    <scope>NUCLEOTIDE SEQUENCE [LARGE SCALE GENOMIC DNA]</scope>
    <source>
        <strain evidence="11">JCA_2017</strain>
    </source>
</reference>
<evidence type="ECO:0000259" key="10">
    <source>
        <dbReference type="SMART" id="SM01003"/>
    </source>
</evidence>
<keyword evidence="8" id="KW-1133">Transmembrane helix</keyword>
<dbReference type="Gene3D" id="3.30.70.2690">
    <property type="entry name" value="LOR/SDH bifunctional enzyme, conserved domain"/>
    <property type="match status" value="1"/>
</dbReference>
<dbReference type="SMART" id="SM01003">
    <property type="entry name" value="AlaDh_PNT_N"/>
    <property type="match status" value="1"/>
</dbReference>
<dbReference type="GO" id="GO:0004753">
    <property type="term" value="F:saccharopine dehydrogenase activity"/>
    <property type="evidence" value="ECO:0007669"/>
    <property type="project" value="TreeGrafter"/>
</dbReference>
<dbReference type="PANTHER" id="PTHR11133">
    <property type="entry name" value="SACCHAROPINE DEHYDROGENASE"/>
    <property type="match status" value="1"/>
</dbReference>
<dbReference type="InterPro" id="IPR036291">
    <property type="entry name" value="NAD(P)-bd_dom_sf"/>
</dbReference>
<dbReference type="Gene3D" id="3.40.50.720">
    <property type="entry name" value="NAD(P)-binding Rossmann-like Domain"/>
    <property type="match status" value="2"/>
</dbReference>
<keyword evidence="5" id="KW-0520">NAD</keyword>
<dbReference type="Pfam" id="PF16653">
    <property type="entry name" value="Sacchrp_dh_C"/>
    <property type="match status" value="1"/>
</dbReference>
<dbReference type="SUPFAM" id="SSF51735">
    <property type="entry name" value="NAD(P)-binding Rossmann-fold domains"/>
    <property type="match status" value="1"/>
</dbReference>
<keyword evidence="4" id="KW-0560">Oxidoreductase</keyword>
<feature type="transmembrane region" description="Helical" evidence="8">
    <location>
        <begin position="1036"/>
        <end position="1054"/>
    </location>
</feature>
<evidence type="ECO:0000256" key="8">
    <source>
        <dbReference type="SAM" id="Phobius"/>
    </source>
</evidence>
<feature type="domain" description="Alanine dehydrogenase/pyridine nucleotide transhydrogenase N-terminal" evidence="10">
    <location>
        <begin position="36"/>
        <end position="169"/>
    </location>
</feature>
<evidence type="ECO:0000313" key="12">
    <source>
        <dbReference type="Proteomes" id="UP000257109"/>
    </source>
</evidence>
<evidence type="ECO:0000256" key="3">
    <source>
        <dbReference type="ARBA" id="ARBA00022857"/>
    </source>
</evidence>
<gene>
    <name evidence="11" type="primary">LKR/SDH</name>
    <name evidence="11" type="ORF">CR513_08578</name>
</gene>
<dbReference type="GO" id="GO:0033512">
    <property type="term" value="P:L-lysine catabolic process to acetyl-CoA via saccharopine"/>
    <property type="evidence" value="ECO:0007669"/>
    <property type="project" value="UniProtKB-UniPathway"/>
</dbReference>
<accession>A0A371HX12</accession>
<dbReference type="SMART" id="SM01002">
    <property type="entry name" value="AlaDh_PNT_C"/>
    <property type="match status" value="1"/>
</dbReference>
<evidence type="ECO:0000256" key="5">
    <source>
        <dbReference type="ARBA" id="ARBA00023027"/>
    </source>
</evidence>
<protein>
    <submittedName>
        <fullName evidence="11">Alpha-aminoadipic semialdehyde synthase</fullName>
    </submittedName>
</protein>
<dbReference type="EMBL" id="QJKJ01001491">
    <property type="protein sequence ID" value="RDY07330.1"/>
    <property type="molecule type" value="Genomic_DNA"/>
</dbReference>
<dbReference type="Gene3D" id="1.10.1870.10">
    <property type="entry name" value="Domain 3, Saccharopine reductase"/>
    <property type="match status" value="1"/>
</dbReference>
<dbReference type="InterPro" id="IPR043009">
    <property type="entry name" value="LOR/SDH_bifunc_enz_cons_dom_sf"/>
</dbReference>
<dbReference type="GO" id="GO:0005737">
    <property type="term" value="C:cytoplasm"/>
    <property type="evidence" value="ECO:0007669"/>
    <property type="project" value="TreeGrafter"/>
</dbReference>
<dbReference type="InterPro" id="IPR007545">
    <property type="entry name" value="LOR/SDH_bifunc_enz_cons_dom"/>
</dbReference>
<dbReference type="SUPFAM" id="SSF55347">
    <property type="entry name" value="Glyceraldehyde-3-phosphate dehydrogenase-like, C-terminal domain"/>
    <property type="match status" value="1"/>
</dbReference>
<name>A0A371HX12_MUCPR</name>
<dbReference type="CDD" id="cd12189">
    <property type="entry name" value="LKR_SDH_like"/>
    <property type="match status" value="1"/>
</dbReference>
<keyword evidence="6" id="KW-0511">Multifunctional enzyme</keyword>
<dbReference type="InterPro" id="IPR007886">
    <property type="entry name" value="AlaDH/PNT_N"/>
</dbReference>
<evidence type="ECO:0000256" key="7">
    <source>
        <dbReference type="ARBA" id="ARBA00025744"/>
    </source>
</evidence>
<dbReference type="Proteomes" id="UP000257109">
    <property type="component" value="Unassembled WGS sequence"/>
</dbReference>
<dbReference type="FunFam" id="3.30.70.2690:FF:000001">
    <property type="entry name" value="Lysine-ketoglutarate reductase/saccharopine dehydrogenase1"/>
    <property type="match status" value="1"/>
</dbReference>
<evidence type="ECO:0000313" key="11">
    <source>
        <dbReference type="EMBL" id="RDY07330.1"/>
    </source>
</evidence>
<evidence type="ECO:0000256" key="1">
    <source>
        <dbReference type="ARBA" id="ARBA00004682"/>
    </source>
</evidence>
<dbReference type="InterPro" id="IPR032095">
    <property type="entry name" value="Sacchrp_dh-like_C"/>
</dbReference>
<keyword evidence="3" id="KW-0521">NADP</keyword>
<dbReference type="Pfam" id="PF05222">
    <property type="entry name" value="AlaDh_PNT_N"/>
    <property type="match status" value="1"/>
</dbReference>
<proteinExistence type="inferred from homology"/>
<dbReference type="InterPro" id="IPR007698">
    <property type="entry name" value="AlaDH/PNT_NAD(H)-bd"/>
</dbReference>
<organism evidence="11 12">
    <name type="scientific">Mucuna pruriens</name>
    <name type="common">Velvet bean</name>
    <name type="synonym">Dolichos pruriens</name>
    <dbReference type="NCBI Taxonomy" id="157652"/>
    <lineage>
        <taxon>Eukaryota</taxon>
        <taxon>Viridiplantae</taxon>
        <taxon>Streptophyta</taxon>
        <taxon>Embryophyta</taxon>
        <taxon>Tracheophyta</taxon>
        <taxon>Spermatophyta</taxon>
        <taxon>Magnoliopsida</taxon>
        <taxon>eudicotyledons</taxon>
        <taxon>Gunneridae</taxon>
        <taxon>Pentapetalae</taxon>
        <taxon>rosids</taxon>
        <taxon>fabids</taxon>
        <taxon>Fabales</taxon>
        <taxon>Fabaceae</taxon>
        <taxon>Papilionoideae</taxon>
        <taxon>50 kb inversion clade</taxon>
        <taxon>NPAAA clade</taxon>
        <taxon>indigoferoid/millettioid clade</taxon>
        <taxon>Phaseoleae</taxon>
        <taxon>Mucuna</taxon>
    </lineage>
</organism>
<sequence length="1091" mass="120662">MLQKVGSISHTSNVVPNFADKYTSRKRIMLGNGVVGILAESVNKWERRAPLAPSHCARLLHGGTGVSRIIVQPSTKRIHHDALYEEVGAEISQDLSQCGLILGIKQPKLEMILPDRAYAFFSHTHKAQKENMPLLDKILAERASLYDYELIVGDNGKRLLAFGKFAGRAGMVDFLRGLGLRFLSLGYSTPFLSLGSSYMYPSLAAAKAAVISVGEEIAMQGLPLGICPLVFVFTGSGNVCSGAQEIFKLLPHTFVDPSKLRDLHRADTPTRHASKRLFQVYGCVVTAQDMVEPKDPMKVFEKADYYAHPEHYNPTFHEKIAPYASVIVNCMYWEKRFPQLLSYKQMQDLMGQGCPLVGVADITCDIGGSIEFVNHTTLIDSPFFRYDPITNSYHDDMEGNGVVCLAVDILPTEFAKEASQHFGSILSQFVINLASTTDITKLPAHLRRACIAHRGVLTSLYDYIPRMRNSDSEELSENSVNSLSNKKKYITTVSLSGHLFDQFLINEALDIIEASGGSFHLVNCHVGQSVKAVSFSELEVGADDKAVLDQIIDSLTAIANPTEHDRFSNQYSNKISLKLGKVEESSIEKESDPRKKAAVLILGAGRVCQPAAEMLSSIGRPSSSQWYKTLLEDDFDCQTDVEVIVGSLYLKDAEQIVEGIPNVTGIQLDVMDRESLCKYISQVDVVISLLPPSCHIIIANACIELKKHLVTASYVDSSMSMLDDKAKDAGITILGEMGLDPGIDHMMAMKMINQAHVRKGKIKSFTSYCGGLPSPEAANNPLAYKFSWNPAGAIRAGRNPATYKWGGETVHVDGNNLYDSATRLRLPELPAFALECLPNRNSLLYGDLYGITEASTIFRGTLRYEGTVLTFECLTLFNTVLYNIEIMGTLSRIGLFNNEAHSLLMNEQRPTFRKFFFELLKVVSEDPDGSLIGENDIMERILTQGHCKDQRTAMKTTKTIIFLGLLEQTEIPTSCKSAFDVVCFRMEEKLSYSSTEKDMVLLHHEVEVEYPDSQITEKHRATLLEFGKTLNGKTTTAMALTVGIPAAVGALLLLKNKIQTRGVLRPFEPEVYTPALGIIEAYGIKLIEKTE</sequence>
<dbReference type="Gene3D" id="3.30.360.10">
    <property type="entry name" value="Dihydrodipicolinate Reductase, domain 2"/>
    <property type="match status" value="1"/>
</dbReference>
<dbReference type="OrthoDB" id="10059875at2759"/>
<dbReference type="CDD" id="cd12144">
    <property type="entry name" value="SDH_N_domain"/>
    <property type="match status" value="1"/>
</dbReference>
<dbReference type="UniPathway" id="UPA00868">
    <property type="reaction ID" value="UER00835"/>
</dbReference>
<keyword evidence="12" id="KW-1185">Reference proteome</keyword>
<keyword evidence="8" id="KW-0812">Transmembrane</keyword>
<evidence type="ECO:0000256" key="4">
    <source>
        <dbReference type="ARBA" id="ARBA00023002"/>
    </source>
</evidence>
<comment type="caution">
    <text evidence="11">The sequence shown here is derived from an EMBL/GenBank/DDBJ whole genome shotgun (WGS) entry which is preliminary data.</text>
</comment>
<dbReference type="FunFam" id="3.40.50.720:FF:000284">
    <property type="entry name" value="Lysine-ketoglutarate reductase/saccharopine dehydrogenase1"/>
    <property type="match status" value="1"/>
</dbReference>
<dbReference type="FunFam" id="3.30.360.10:FF:000008">
    <property type="entry name" value="Alpha-aminoadipic semialdehyde synthase, mitochondrial"/>
    <property type="match status" value="1"/>
</dbReference>
<dbReference type="Pfam" id="PF04455">
    <property type="entry name" value="Saccharop_dh_N"/>
    <property type="match status" value="1"/>
</dbReference>
<dbReference type="SUPFAM" id="SSF52283">
    <property type="entry name" value="Formate/glycerate dehydrogenase catalytic domain-like"/>
    <property type="match status" value="1"/>
</dbReference>
<evidence type="ECO:0000259" key="9">
    <source>
        <dbReference type="SMART" id="SM01002"/>
    </source>
</evidence>
<dbReference type="GO" id="GO:0019878">
    <property type="term" value="P:lysine biosynthetic process via aminoadipic acid"/>
    <property type="evidence" value="ECO:0007669"/>
    <property type="project" value="TreeGrafter"/>
</dbReference>
<dbReference type="InterPro" id="IPR005097">
    <property type="entry name" value="Sacchrp_dh_NADP-bd"/>
</dbReference>
<comment type="pathway">
    <text evidence="2">Amino-acid degradation; L-lysine degradation via saccharopine pathway; glutaryl-CoA from L-lysine: step 2/6.</text>
</comment>